<dbReference type="RefSeq" id="WP_075136670.1">
    <property type="nucleotide sequence ID" value="NZ_MSIF01000021.1"/>
</dbReference>
<dbReference type="EMBL" id="MSIF01000021">
    <property type="protein sequence ID" value="OLF06489.1"/>
    <property type="molecule type" value="Genomic_DNA"/>
</dbReference>
<sequence>MKRDFLTGVLLVNTIPHTVMGLAGKRLLTPLGGPGSSPRTNLVWAATNLAGAALLFRGWRTTDQPDAERRLRTVQHGMLAMTVFGSCYELLASRRRP</sequence>
<dbReference type="Proteomes" id="UP000185696">
    <property type="component" value="Unassembled WGS sequence"/>
</dbReference>
<organism evidence="1 2">
    <name type="scientific">Actinophytocola xinjiangensis</name>
    <dbReference type="NCBI Taxonomy" id="485602"/>
    <lineage>
        <taxon>Bacteria</taxon>
        <taxon>Bacillati</taxon>
        <taxon>Actinomycetota</taxon>
        <taxon>Actinomycetes</taxon>
        <taxon>Pseudonocardiales</taxon>
        <taxon>Pseudonocardiaceae</taxon>
    </lineage>
</organism>
<reference evidence="1 2" key="1">
    <citation type="submission" date="2016-12" db="EMBL/GenBank/DDBJ databases">
        <title>The draft genome sequence of Actinophytocola xinjiangensis.</title>
        <authorList>
            <person name="Wang W."/>
            <person name="Yuan L."/>
        </authorList>
    </citation>
    <scope>NUCLEOTIDE SEQUENCE [LARGE SCALE GENOMIC DNA]</scope>
    <source>
        <strain evidence="1 2">CGMCC 4.4663</strain>
    </source>
</reference>
<proteinExistence type="predicted"/>
<comment type="caution">
    <text evidence="1">The sequence shown here is derived from an EMBL/GenBank/DDBJ whole genome shotgun (WGS) entry which is preliminary data.</text>
</comment>
<evidence type="ECO:0000313" key="2">
    <source>
        <dbReference type="Proteomes" id="UP000185696"/>
    </source>
</evidence>
<protein>
    <submittedName>
        <fullName evidence="1">Uncharacterized protein</fullName>
    </submittedName>
</protein>
<evidence type="ECO:0000313" key="1">
    <source>
        <dbReference type="EMBL" id="OLF06489.1"/>
    </source>
</evidence>
<name>A0A7Z0WGX9_9PSEU</name>
<dbReference type="AlphaFoldDB" id="A0A7Z0WGX9"/>
<gene>
    <name evidence="1" type="ORF">BLA60_31470</name>
</gene>
<keyword evidence="2" id="KW-1185">Reference proteome</keyword>
<accession>A0A7Z0WGX9</accession>